<dbReference type="AlphaFoldDB" id="A0A2P2PDH1"/>
<organism evidence="1">
    <name type="scientific">Rhizophora mucronata</name>
    <name type="common">Asiatic mangrove</name>
    <dbReference type="NCBI Taxonomy" id="61149"/>
    <lineage>
        <taxon>Eukaryota</taxon>
        <taxon>Viridiplantae</taxon>
        <taxon>Streptophyta</taxon>
        <taxon>Embryophyta</taxon>
        <taxon>Tracheophyta</taxon>
        <taxon>Spermatophyta</taxon>
        <taxon>Magnoliopsida</taxon>
        <taxon>eudicotyledons</taxon>
        <taxon>Gunneridae</taxon>
        <taxon>Pentapetalae</taxon>
        <taxon>rosids</taxon>
        <taxon>fabids</taxon>
        <taxon>Malpighiales</taxon>
        <taxon>Rhizophoraceae</taxon>
        <taxon>Rhizophora</taxon>
    </lineage>
</organism>
<accession>A0A2P2PDH1</accession>
<evidence type="ECO:0000313" key="1">
    <source>
        <dbReference type="EMBL" id="MBX52784.1"/>
    </source>
</evidence>
<name>A0A2P2PDH1_RHIMU</name>
<sequence length="33" mass="3792">MNIKHQSRDMQHQCLDKSKVLFFLGGVTTSDLN</sequence>
<dbReference type="EMBL" id="GGEC01072300">
    <property type="protein sequence ID" value="MBX52784.1"/>
    <property type="molecule type" value="Transcribed_RNA"/>
</dbReference>
<proteinExistence type="predicted"/>
<protein>
    <submittedName>
        <fullName evidence="1">Uncharacterized protein</fullName>
    </submittedName>
</protein>
<reference evidence="1" key="1">
    <citation type="submission" date="2018-02" db="EMBL/GenBank/DDBJ databases">
        <title>Rhizophora mucronata_Transcriptome.</title>
        <authorList>
            <person name="Meera S.P."/>
            <person name="Sreeshan A."/>
            <person name="Augustine A."/>
        </authorList>
    </citation>
    <scope>NUCLEOTIDE SEQUENCE</scope>
    <source>
        <tissue evidence="1">Leaf</tissue>
    </source>
</reference>